<keyword evidence="1" id="KW-0732">Signal</keyword>
<evidence type="ECO:0000256" key="1">
    <source>
        <dbReference type="SAM" id="SignalP"/>
    </source>
</evidence>
<keyword evidence="3" id="KW-1185">Reference proteome</keyword>
<gene>
    <name evidence="2" type="ORF">DFR50_15515</name>
</gene>
<feature type="chain" id="PRO_5016793435" evidence="1">
    <location>
        <begin position="22"/>
        <end position="163"/>
    </location>
</feature>
<reference evidence="2 3" key="1">
    <citation type="submission" date="2018-06" db="EMBL/GenBank/DDBJ databases">
        <title>Genomic Encyclopedia of Type Strains, Phase IV (KMG-IV): sequencing the most valuable type-strain genomes for metagenomic binning, comparative biology and taxonomic classification.</title>
        <authorList>
            <person name="Goeker M."/>
        </authorList>
    </citation>
    <scope>NUCLEOTIDE SEQUENCE [LARGE SCALE GENOMIC DNA]</scope>
    <source>
        <strain evidence="2 3">DSM 24875</strain>
    </source>
</reference>
<dbReference type="OrthoDB" id="8003865at2"/>
<feature type="signal peptide" evidence="1">
    <location>
        <begin position="1"/>
        <end position="21"/>
    </location>
</feature>
<protein>
    <submittedName>
        <fullName evidence="2">Uncharacterized protein</fullName>
    </submittedName>
</protein>
<proteinExistence type="predicted"/>
<dbReference type="RefSeq" id="WP_147262969.1">
    <property type="nucleotide sequence ID" value="NZ_QNRK01000055.1"/>
</dbReference>
<accession>A0A366EK67</accession>
<organism evidence="2 3">
    <name type="scientific">Roseiarcus fermentans</name>
    <dbReference type="NCBI Taxonomy" id="1473586"/>
    <lineage>
        <taxon>Bacteria</taxon>
        <taxon>Pseudomonadati</taxon>
        <taxon>Pseudomonadota</taxon>
        <taxon>Alphaproteobacteria</taxon>
        <taxon>Hyphomicrobiales</taxon>
        <taxon>Roseiarcaceae</taxon>
        <taxon>Roseiarcus</taxon>
    </lineage>
</organism>
<evidence type="ECO:0000313" key="2">
    <source>
        <dbReference type="EMBL" id="RBP02110.1"/>
    </source>
</evidence>
<dbReference type="EMBL" id="QNRK01000055">
    <property type="protein sequence ID" value="RBP02110.1"/>
    <property type="molecule type" value="Genomic_DNA"/>
</dbReference>
<name>A0A366EK67_9HYPH</name>
<dbReference type="AlphaFoldDB" id="A0A366EK67"/>
<dbReference type="PROSITE" id="PS51257">
    <property type="entry name" value="PROKAR_LIPOPROTEIN"/>
    <property type="match status" value="1"/>
</dbReference>
<dbReference type="Proteomes" id="UP000253529">
    <property type="component" value="Unassembled WGS sequence"/>
</dbReference>
<comment type="caution">
    <text evidence="2">The sequence shown here is derived from an EMBL/GenBank/DDBJ whole genome shotgun (WGS) entry which is preliminary data.</text>
</comment>
<evidence type="ECO:0000313" key="3">
    <source>
        <dbReference type="Proteomes" id="UP000253529"/>
    </source>
</evidence>
<sequence length="163" mass="16750">MRTVTALILLAAAAVACPAAAAEPLPKSGSAKLAAYAVCRALAKVDMGPAGSASSAECNGVVKTRDGSKTLDNLAIRCLEESKARPEGYAFTGTCIETDGDGDKLFMTYEGPESGDVALLGGTGKYRDVSGKGTWSVADAPANTADLFAFTLSYDVGWTTKEK</sequence>